<dbReference type="AlphaFoldDB" id="A0A9D3XF93"/>
<evidence type="ECO:0000313" key="2">
    <source>
        <dbReference type="EMBL" id="KAH1178577.1"/>
    </source>
</evidence>
<organism evidence="2 3">
    <name type="scientific">Mauremys mutica</name>
    <name type="common">yellowpond turtle</name>
    <dbReference type="NCBI Taxonomy" id="74926"/>
    <lineage>
        <taxon>Eukaryota</taxon>
        <taxon>Metazoa</taxon>
        <taxon>Chordata</taxon>
        <taxon>Craniata</taxon>
        <taxon>Vertebrata</taxon>
        <taxon>Euteleostomi</taxon>
        <taxon>Archelosauria</taxon>
        <taxon>Testudinata</taxon>
        <taxon>Testudines</taxon>
        <taxon>Cryptodira</taxon>
        <taxon>Durocryptodira</taxon>
        <taxon>Testudinoidea</taxon>
        <taxon>Geoemydidae</taxon>
        <taxon>Geoemydinae</taxon>
        <taxon>Mauremys</taxon>
    </lineage>
</organism>
<reference evidence="2" key="1">
    <citation type="submission" date="2021-09" db="EMBL/GenBank/DDBJ databases">
        <title>The genome of Mauremys mutica provides insights into the evolution of semi-aquatic lifestyle.</title>
        <authorList>
            <person name="Gong S."/>
            <person name="Gao Y."/>
        </authorList>
    </citation>
    <scope>NUCLEOTIDE SEQUENCE</scope>
    <source>
        <strain evidence="2">MM-2020</strain>
        <tissue evidence="2">Muscle</tissue>
    </source>
</reference>
<comment type="caution">
    <text evidence="2">The sequence shown here is derived from an EMBL/GenBank/DDBJ whole genome shotgun (WGS) entry which is preliminary data.</text>
</comment>
<dbReference type="Proteomes" id="UP000827986">
    <property type="component" value="Unassembled WGS sequence"/>
</dbReference>
<accession>A0A9D3XF93</accession>
<keyword evidence="3" id="KW-1185">Reference proteome</keyword>
<dbReference type="EMBL" id="JAHDVG010000474">
    <property type="protein sequence ID" value="KAH1178577.1"/>
    <property type="molecule type" value="Genomic_DNA"/>
</dbReference>
<feature type="region of interest" description="Disordered" evidence="1">
    <location>
        <begin position="1"/>
        <end position="20"/>
    </location>
</feature>
<sequence>MFLGTSVQPPPLPGGHSNNPPPLSLSPIALCCEPALGGSGTHWPRVGPQAPWSLAGWEQFWGIPQCPHAATASADKNRLWHQARQPYKSPAAARFQVLIPAGGANANTSASLAALGNSYSGLTAECCKEGLCPSPISTHALERS</sequence>
<gene>
    <name evidence="2" type="ORF">KIL84_012279</name>
</gene>
<proteinExistence type="predicted"/>
<evidence type="ECO:0000313" key="3">
    <source>
        <dbReference type="Proteomes" id="UP000827986"/>
    </source>
</evidence>
<name>A0A9D3XF93_9SAUR</name>
<protein>
    <submittedName>
        <fullName evidence="2">Uncharacterized protein</fullName>
    </submittedName>
</protein>
<evidence type="ECO:0000256" key="1">
    <source>
        <dbReference type="SAM" id="MobiDB-lite"/>
    </source>
</evidence>
<feature type="compositionally biased region" description="Pro residues" evidence="1">
    <location>
        <begin position="8"/>
        <end position="20"/>
    </location>
</feature>